<dbReference type="Proteomes" id="UP001209681">
    <property type="component" value="Unassembled WGS sequence"/>
</dbReference>
<comment type="caution">
    <text evidence="1">The sequence shown here is derived from an EMBL/GenBank/DDBJ whole genome shotgun (WGS) entry which is preliminary data.</text>
</comment>
<gene>
    <name evidence="1" type="ORF">OOT00_00160</name>
</gene>
<sequence>MESSGAYEQKLLKRKQTIDTFEKALAICLSPFSSIEQDTLTSGQIQKFEACTELFWKTAKKFLYDIHGLEALSPK</sequence>
<protein>
    <submittedName>
        <fullName evidence="1">Nucleotidyltransferase substrate binding protein</fullName>
    </submittedName>
</protein>
<name>A0ABT3N4M6_9BACT</name>
<evidence type="ECO:0000313" key="1">
    <source>
        <dbReference type="EMBL" id="MCW7752398.1"/>
    </source>
</evidence>
<dbReference type="EMBL" id="JAPFPW010000001">
    <property type="protein sequence ID" value="MCW7752398.1"/>
    <property type="molecule type" value="Genomic_DNA"/>
</dbReference>
<keyword evidence="2" id="KW-1185">Reference proteome</keyword>
<dbReference type="SUPFAM" id="SSF81593">
    <property type="entry name" value="Nucleotidyltransferase substrate binding subunit/domain"/>
    <property type="match status" value="1"/>
</dbReference>
<evidence type="ECO:0000313" key="2">
    <source>
        <dbReference type="Proteomes" id="UP001209681"/>
    </source>
</evidence>
<proteinExistence type="predicted"/>
<dbReference type="Gene3D" id="1.20.120.330">
    <property type="entry name" value="Nucleotidyltransferases domain 2"/>
    <property type="match status" value="1"/>
</dbReference>
<reference evidence="1 2" key="1">
    <citation type="submission" date="2022-11" db="EMBL/GenBank/DDBJ databases">
        <title>Desulfobotulus tamanensis H1 sp. nov. - anaerobic, alkaliphilic, sulphate reducing bacterium isolated from terrestrial mud volcano.</title>
        <authorList>
            <person name="Frolova A."/>
            <person name="Merkel A.Y."/>
            <person name="Slobodkin A.I."/>
        </authorList>
    </citation>
    <scope>NUCLEOTIDE SEQUENCE [LARGE SCALE GENOMIC DNA]</scope>
    <source>
        <strain evidence="1 2">H1</strain>
    </source>
</reference>
<dbReference type="RefSeq" id="WP_265423270.1">
    <property type="nucleotide sequence ID" value="NZ_JAPFPW010000001.1"/>
</dbReference>
<organism evidence="1 2">
    <name type="scientific">Desulfobotulus pelophilus</name>
    <dbReference type="NCBI Taxonomy" id="2823377"/>
    <lineage>
        <taxon>Bacteria</taxon>
        <taxon>Pseudomonadati</taxon>
        <taxon>Thermodesulfobacteriota</taxon>
        <taxon>Desulfobacteria</taxon>
        <taxon>Desulfobacterales</taxon>
        <taxon>Desulfobacteraceae</taxon>
        <taxon>Desulfobotulus</taxon>
    </lineage>
</organism>
<accession>A0ABT3N4M6</accession>